<evidence type="ECO:0000313" key="2">
    <source>
        <dbReference type="EMBL" id="RPA83468.1"/>
    </source>
</evidence>
<dbReference type="InterPro" id="IPR018289">
    <property type="entry name" value="MULE_transposase_dom"/>
</dbReference>
<evidence type="ECO:0000259" key="1">
    <source>
        <dbReference type="Pfam" id="PF10551"/>
    </source>
</evidence>
<protein>
    <recommendedName>
        <fullName evidence="1">MULE transposase domain-containing protein</fullName>
    </recommendedName>
</protein>
<name>A0A3N4IBN0_ASCIM</name>
<dbReference type="OrthoDB" id="4951845at2759"/>
<feature type="domain" description="MULE transposase" evidence="1">
    <location>
        <begin position="288"/>
        <end position="385"/>
    </location>
</feature>
<reference evidence="3 4" key="1">
    <citation type="journal article" date="2018" name="Nat. Ecol. Evol.">
        <title>Pezizomycetes genomes reveal the molecular basis of ectomycorrhizal truffle lifestyle.</title>
        <authorList>
            <person name="Murat C."/>
            <person name="Payen T."/>
            <person name="Noel B."/>
            <person name="Kuo A."/>
            <person name="Morin E."/>
            <person name="Chen J."/>
            <person name="Kohler A."/>
            <person name="Krizsan K."/>
            <person name="Balestrini R."/>
            <person name="Da Silva C."/>
            <person name="Montanini B."/>
            <person name="Hainaut M."/>
            <person name="Levati E."/>
            <person name="Barry K.W."/>
            <person name="Belfiori B."/>
            <person name="Cichocki N."/>
            <person name="Clum A."/>
            <person name="Dockter R.B."/>
            <person name="Fauchery L."/>
            <person name="Guy J."/>
            <person name="Iotti M."/>
            <person name="Le Tacon F."/>
            <person name="Lindquist E.A."/>
            <person name="Lipzen A."/>
            <person name="Malagnac F."/>
            <person name="Mello A."/>
            <person name="Molinier V."/>
            <person name="Miyauchi S."/>
            <person name="Poulain J."/>
            <person name="Riccioni C."/>
            <person name="Rubini A."/>
            <person name="Sitrit Y."/>
            <person name="Splivallo R."/>
            <person name="Traeger S."/>
            <person name="Wang M."/>
            <person name="Zifcakova L."/>
            <person name="Wipf D."/>
            <person name="Zambonelli A."/>
            <person name="Paolocci F."/>
            <person name="Nowrousian M."/>
            <person name="Ottonello S."/>
            <person name="Baldrian P."/>
            <person name="Spatafora J.W."/>
            <person name="Henrissat B."/>
            <person name="Nagy L.G."/>
            <person name="Aury J.M."/>
            <person name="Wincker P."/>
            <person name="Grigoriev I.V."/>
            <person name="Bonfante P."/>
            <person name="Martin F.M."/>
        </authorList>
    </citation>
    <scope>NUCLEOTIDE SEQUENCE [LARGE SCALE GENOMIC DNA]</scope>
    <source>
        <strain evidence="3 4">RN42</strain>
    </source>
</reference>
<gene>
    <name evidence="2" type="ORF">BJ508DRAFT_304658</name>
    <name evidence="3" type="ORF">BJ508DRAFT_304679</name>
</gene>
<dbReference type="EMBL" id="ML119664">
    <property type="protein sequence ID" value="RPA83492.1"/>
    <property type="molecule type" value="Genomic_DNA"/>
</dbReference>
<dbReference type="EMBL" id="ML119664">
    <property type="protein sequence ID" value="RPA83468.1"/>
    <property type="molecule type" value="Genomic_DNA"/>
</dbReference>
<keyword evidence="4" id="KW-1185">Reference proteome</keyword>
<sequence length="868" mass="97899">MSSHLIPMPENLGYWRQQLFNLTESITLTQQQFDTYWPWVDNIYSLRSSESSTKRAPHIFTQFGECRLLKSRESGSYTPVADISKRRKVSHRTAGQCHVKIRIVREVKEGMSVYTLSRYAPAPGKGVSVVPGTSIPDHSHDLDASDLCKKNSRLHKIITNQLLNHVKPSQIHKNLFGNGLPEGSTRIHEAGGFYLTAGDIENIAKSSELRKTLQISDQRIFRSTWDHDLMECIEFLSNNGYICEQINAEVSIPVKKRLAGGPKTRNCFGLVFAKETRLQDLARHGYLTLMDSTHDTNVHGFNLFTFMIRDSYGTWIPGAHVLLESESGELIAKSISVIRGWTGDQWQPRYFLTDDSAAEQLGVKLAFQNSGLQVDHLLCVFHSMQTLIRRLSSHPESLECLRKAIFARTSSECIQLIEQSILQLREWNTPNKESRATMARYIRNNWLARHHQCVEAWHKRLKSFYKSAKSKLTGHGLKGCCMNVEQAGKRVEAVSFRAKQDFHNKQVREVKVYPELALFPHPIQKKLVVEIRKMQARVERGLWISHAFHAEEAITCNFSVPGLPQHASAYVLTDLRWRSFAELFHSRGFEAYSESATSVPLGDERQTIEETAATRLRQHQLPVRQMLEQLRAAMFSFGERLIRGDTENRQRDENTYVQWCQQVVDANQQFIHFISDNSSSSGIPCPTPASVLPIPTQVASTLAPAPSIPLSPALSHPVLPSLVSSQPASIHQPSTQIAPRTMWAASIHLTSSLPTAAIPTPALPASPLLTSQALGSSASHHTGTNLVSLRRTNMPFGEVVDREIEPEDDSELRTVDDVEASSTGWTDLESSVRWLEMSEREERSLQTGIDEESDWELEDLEDISLFAI</sequence>
<evidence type="ECO:0000313" key="3">
    <source>
        <dbReference type="EMBL" id="RPA83492.1"/>
    </source>
</evidence>
<dbReference type="Pfam" id="PF10551">
    <property type="entry name" value="MULE"/>
    <property type="match status" value="1"/>
</dbReference>
<evidence type="ECO:0000313" key="4">
    <source>
        <dbReference type="Proteomes" id="UP000275078"/>
    </source>
</evidence>
<dbReference type="AlphaFoldDB" id="A0A3N4IBN0"/>
<accession>A0A3N4IBN0</accession>
<dbReference type="Proteomes" id="UP000275078">
    <property type="component" value="Unassembled WGS sequence"/>
</dbReference>
<proteinExistence type="predicted"/>
<organism evidence="3 4">
    <name type="scientific">Ascobolus immersus RN42</name>
    <dbReference type="NCBI Taxonomy" id="1160509"/>
    <lineage>
        <taxon>Eukaryota</taxon>
        <taxon>Fungi</taxon>
        <taxon>Dikarya</taxon>
        <taxon>Ascomycota</taxon>
        <taxon>Pezizomycotina</taxon>
        <taxon>Pezizomycetes</taxon>
        <taxon>Pezizales</taxon>
        <taxon>Ascobolaceae</taxon>
        <taxon>Ascobolus</taxon>
    </lineage>
</organism>